<dbReference type="InterPro" id="IPR009000">
    <property type="entry name" value="Transl_B-barrel_sf"/>
</dbReference>
<feature type="region of interest" description="Disordered" evidence="7">
    <location>
        <begin position="1"/>
        <end position="60"/>
    </location>
</feature>
<feature type="non-terminal residue" evidence="10">
    <location>
        <position position="784"/>
    </location>
</feature>
<dbReference type="InterPro" id="IPR000640">
    <property type="entry name" value="EFG_V-like"/>
</dbReference>
<dbReference type="InterPro" id="IPR005517">
    <property type="entry name" value="Transl_elong_EFG/EF2_IV"/>
</dbReference>
<dbReference type="CDD" id="cd01683">
    <property type="entry name" value="EF2_IV_snRNP"/>
    <property type="match status" value="1"/>
</dbReference>
<gene>
    <name evidence="10" type="primary">Eftud2</name>
    <name evidence="10" type="ORF">G6Z77_0015778</name>
</gene>
<dbReference type="InterPro" id="IPR004161">
    <property type="entry name" value="EFTu-like_2"/>
</dbReference>
<dbReference type="FunFam" id="2.40.30.10:FF:000029">
    <property type="entry name" value="116 kDa U5 small nuclear ribonucleoprotein component"/>
    <property type="match status" value="1"/>
</dbReference>
<dbReference type="Pfam" id="PF03144">
    <property type="entry name" value="GTP_EFTU_D2"/>
    <property type="match status" value="1"/>
</dbReference>
<proteinExistence type="predicted"/>
<dbReference type="FunFam" id="3.30.70.870:FF:000002">
    <property type="entry name" value="Translation elongation factor 2"/>
    <property type="match status" value="1"/>
</dbReference>
<evidence type="ECO:0000313" key="10">
    <source>
        <dbReference type="EMBL" id="KAG5329738.1"/>
    </source>
</evidence>
<protein>
    <submittedName>
        <fullName evidence="10">U5S1 protein</fullName>
    </submittedName>
</protein>
<sequence length="784" mass="88105">MDADLYDEFGNYIGPDLASESEDENEYGNVGDDTEDRERSDEEMEEDKDESREQVEQGSSMAVVLHEDKRYYPNTLFTEQQRGVSTKATPVTLLLQDVKSKSYLLNIFDTSGHVNFSDEATAAIRLSDGAILIVDAAEGVMLNTERLLKHAIQEKLALTVCINKIDRLVLELKLPPLDAYYKLRHIIEEINGLIALYSSDTENSGFVSPAVGNVCFASSEYNVCFTLKSFAALYARNYPGLNANEFAKRLWGDIYFNPKTRKFTKKPPHNTAQRSFIEFILEPLYKIFAQVVGDVDTTLPDGNGRLMIHSTKMYPTEDCTLFVVLGRVMSGTLEAGQRVRVLGEAYSRTDEEDSRVLTVGRLWISEARYSIELSRVPAGNWVLIEGIDRPIVKTSTITDLNNSEELHIFRPLKFNTQSVIKIAVEPVNPSELPKMLDGLRKVNKSYPLLGTRVEESGEHVVLGTGELYLDCAMHDLRRMYSEIDIKVADPVVAFAETVVETSSLKCFAETPNKRNKLTMIAEPLERGLAEDIEAEHVRITWNNIWAFGPDSTGPNILVDDTLPSEVDKTLLNSARDAIIQGFQWGTREGPLCEEPIRNVKFKILDAVIAQEPLHRGGGQIIPTARRVAYSAFLMATPRLMEPYLFVEVQAPADCVSAVYTVLAKRRGHVTQDAPVPGSPLYIIKAFIPAIDSFGFETDLRTHTQGQAFCQSVFHHWQIVPGDPLDKSINMRPLEPQPATHLAREFMLKTRRRKGLSEDVSINKFFDDPMLLELARQDVLLNYPL</sequence>
<dbReference type="Gene3D" id="3.30.230.10">
    <property type="match status" value="1"/>
</dbReference>
<dbReference type="AlphaFoldDB" id="A0A836JXM5"/>
<reference evidence="10 11" key="1">
    <citation type="submission" date="2020-02" db="EMBL/GenBank/DDBJ databases">
        <title>Relaxed selection underlies rapid genomic changes in the transitions from sociality to social parasitism in ants.</title>
        <authorList>
            <person name="Bi X."/>
        </authorList>
    </citation>
    <scope>NUCLEOTIDE SEQUENCE [LARGE SCALE GENOMIC DNA]</scope>
    <source>
        <strain evidence="10">BGI-DK2014b</strain>
        <tissue evidence="10">Whole body</tissue>
    </source>
</reference>
<feature type="non-terminal residue" evidence="10">
    <location>
        <position position="1"/>
    </location>
</feature>
<evidence type="ECO:0000259" key="8">
    <source>
        <dbReference type="SMART" id="SM00838"/>
    </source>
</evidence>
<evidence type="ECO:0000256" key="5">
    <source>
        <dbReference type="ARBA" id="ARBA00023187"/>
    </source>
</evidence>
<evidence type="ECO:0000259" key="9">
    <source>
        <dbReference type="SMART" id="SM00889"/>
    </source>
</evidence>
<dbReference type="CDD" id="cd04098">
    <property type="entry name" value="eEF2_C_snRNP"/>
    <property type="match status" value="1"/>
</dbReference>
<dbReference type="FunFam" id="3.40.50.300:FF:000646">
    <property type="entry name" value="U5 small nuclear ribonucleoprotein component"/>
    <property type="match status" value="1"/>
</dbReference>
<dbReference type="GO" id="GO:0003924">
    <property type="term" value="F:GTPase activity"/>
    <property type="evidence" value="ECO:0007669"/>
    <property type="project" value="InterPro"/>
</dbReference>
<dbReference type="GO" id="GO:0005525">
    <property type="term" value="F:GTP binding"/>
    <property type="evidence" value="ECO:0007669"/>
    <property type="project" value="UniProtKB-KW"/>
</dbReference>
<dbReference type="InterPro" id="IPR020568">
    <property type="entry name" value="Ribosomal_Su5_D2-typ_SF"/>
</dbReference>
<evidence type="ECO:0000256" key="6">
    <source>
        <dbReference type="ARBA" id="ARBA00023242"/>
    </source>
</evidence>
<evidence type="ECO:0000256" key="2">
    <source>
        <dbReference type="ARBA" id="ARBA00022664"/>
    </source>
</evidence>
<accession>A0A836JXM5</accession>
<dbReference type="FunFam" id="3.30.70.240:FF:000004">
    <property type="entry name" value="116 kDa U5 small nuclear ribonucleoprotein"/>
    <property type="match status" value="1"/>
</dbReference>
<dbReference type="Gene3D" id="3.30.70.870">
    <property type="entry name" value="Elongation Factor G (Translational Gtpase), domain 3"/>
    <property type="match status" value="1"/>
</dbReference>
<dbReference type="InterPro" id="IPR014721">
    <property type="entry name" value="Ribsml_uS5_D2-typ_fold_subgr"/>
</dbReference>
<dbReference type="SUPFAM" id="SSF50447">
    <property type="entry name" value="Translation proteins"/>
    <property type="match status" value="1"/>
</dbReference>
<evidence type="ECO:0000313" key="11">
    <source>
        <dbReference type="Proteomes" id="UP000670152"/>
    </source>
</evidence>
<dbReference type="SUPFAM" id="SSF54980">
    <property type="entry name" value="EF-G C-terminal domain-like"/>
    <property type="match status" value="2"/>
</dbReference>
<keyword evidence="5" id="KW-0508">mRNA splicing</keyword>
<comment type="subcellular location">
    <subcellularLocation>
        <location evidence="1">Nucleus</location>
    </subcellularLocation>
</comment>
<dbReference type="Proteomes" id="UP000670152">
    <property type="component" value="Unassembled WGS sequence"/>
</dbReference>
<dbReference type="SMART" id="SM00889">
    <property type="entry name" value="EFG_IV"/>
    <property type="match status" value="1"/>
</dbReference>
<dbReference type="InterPro" id="IPR027417">
    <property type="entry name" value="P-loop_NTPase"/>
</dbReference>
<dbReference type="Gene3D" id="2.40.30.10">
    <property type="entry name" value="Translation factors"/>
    <property type="match status" value="1"/>
</dbReference>
<feature type="domain" description="Elongation factor EFG" evidence="8">
    <location>
        <begin position="638"/>
        <end position="727"/>
    </location>
</feature>
<dbReference type="EMBL" id="JAANIB010006119">
    <property type="protein sequence ID" value="KAG5329738.1"/>
    <property type="molecule type" value="Genomic_DNA"/>
</dbReference>
<dbReference type="CDD" id="cd16264">
    <property type="entry name" value="snRNP_III"/>
    <property type="match status" value="1"/>
</dbReference>
<dbReference type="SMART" id="SM00838">
    <property type="entry name" value="EFG_C"/>
    <property type="match status" value="1"/>
</dbReference>
<comment type="caution">
    <text evidence="10">The sequence shown here is derived from an EMBL/GenBank/DDBJ whole genome shotgun (WGS) entry which is preliminary data.</text>
</comment>
<dbReference type="GO" id="GO:0046540">
    <property type="term" value="C:U4/U6 x U5 tri-snRNP complex"/>
    <property type="evidence" value="ECO:0007669"/>
    <property type="project" value="TreeGrafter"/>
</dbReference>
<dbReference type="GO" id="GO:0000398">
    <property type="term" value="P:mRNA splicing, via spliceosome"/>
    <property type="evidence" value="ECO:0007669"/>
    <property type="project" value="TreeGrafter"/>
</dbReference>
<dbReference type="SUPFAM" id="SSF52540">
    <property type="entry name" value="P-loop containing nucleoside triphosphate hydrolases"/>
    <property type="match status" value="1"/>
</dbReference>
<organism evidence="10 11">
    <name type="scientific">Acromyrmex heyeri</name>
    <dbReference type="NCBI Taxonomy" id="230685"/>
    <lineage>
        <taxon>Eukaryota</taxon>
        <taxon>Metazoa</taxon>
        <taxon>Ecdysozoa</taxon>
        <taxon>Arthropoda</taxon>
        <taxon>Hexapoda</taxon>
        <taxon>Insecta</taxon>
        <taxon>Pterygota</taxon>
        <taxon>Neoptera</taxon>
        <taxon>Endopterygota</taxon>
        <taxon>Hymenoptera</taxon>
        <taxon>Apocrita</taxon>
        <taxon>Aculeata</taxon>
        <taxon>Formicoidea</taxon>
        <taxon>Formicidae</taxon>
        <taxon>Myrmicinae</taxon>
        <taxon>Acromyrmex</taxon>
    </lineage>
</organism>
<dbReference type="Pfam" id="PF03764">
    <property type="entry name" value="EFG_IV"/>
    <property type="match status" value="1"/>
</dbReference>
<dbReference type="OrthoDB" id="364892at2759"/>
<name>A0A836JXM5_9HYME</name>
<dbReference type="GO" id="GO:0030623">
    <property type="term" value="F:U5 snRNA binding"/>
    <property type="evidence" value="ECO:0007669"/>
    <property type="project" value="TreeGrafter"/>
</dbReference>
<dbReference type="GO" id="GO:0005829">
    <property type="term" value="C:cytosol"/>
    <property type="evidence" value="ECO:0007669"/>
    <property type="project" value="TreeGrafter"/>
</dbReference>
<keyword evidence="3" id="KW-0547">Nucleotide-binding</keyword>
<keyword evidence="4" id="KW-0342">GTP-binding</keyword>
<feature type="domain" description="Translation elongation factor EFG/EF2" evidence="9">
    <location>
        <begin position="527"/>
        <end position="636"/>
    </location>
</feature>
<dbReference type="Gene3D" id="3.40.50.300">
    <property type="entry name" value="P-loop containing nucleotide triphosphate hydrolases"/>
    <property type="match status" value="1"/>
</dbReference>
<dbReference type="PANTHER" id="PTHR42908">
    <property type="entry name" value="TRANSLATION ELONGATION FACTOR-RELATED"/>
    <property type="match status" value="1"/>
</dbReference>
<keyword evidence="2" id="KW-0507">mRNA processing</keyword>
<keyword evidence="6" id="KW-0539">Nucleus</keyword>
<dbReference type="FunFam" id="3.30.230.10:FF:000009">
    <property type="entry name" value="116 kDa U5 small nuclear ribonucleoprotein component"/>
    <property type="match status" value="1"/>
</dbReference>
<evidence type="ECO:0000256" key="4">
    <source>
        <dbReference type="ARBA" id="ARBA00023134"/>
    </source>
</evidence>
<dbReference type="InterPro" id="IPR000795">
    <property type="entry name" value="T_Tr_GTP-bd_dom"/>
</dbReference>
<dbReference type="CDD" id="cd04090">
    <property type="entry name" value="EF2_II_snRNP"/>
    <property type="match status" value="1"/>
</dbReference>
<dbReference type="PANTHER" id="PTHR42908:SF6">
    <property type="entry name" value="116 KDA U5 SMALL NUCLEAR RIBONUCLEOPROTEIN COMPONENT"/>
    <property type="match status" value="1"/>
</dbReference>
<dbReference type="InterPro" id="IPR035647">
    <property type="entry name" value="EFG_III/V"/>
</dbReference>
<dbReference type="Pfam" id="PF00679">
    <property type="entry name" value="EFG_C"/>
    <property type="match status" value="1"/>
</dbReference>
<evidence type="ECO:0000256" key="1">
    <source>
        <dbReference type="ARBA" id="ARBA00004123"/>
    </source>
</evidence>
<evidence type="ECO:0000256" key="7">
    <source>
        <dbReference type="SAM" id="MobiDB-lite"/>
    </source>
</evidence>
<evidence type="ECO:0000256" key="3">
    <source>
        <dbReference type="ARBA" id="ARBA00022741"/>
    </source>
</evidence>
<dbReference type="GO" id="GO:0071007">
    <property type="term" value="C:U2-type catalytic step 2 spliceosome"/>
    <property type="evidence" value="ECO:0007669"/>
    <property type="project" value="TreeGrafter"/>
</dbReference>
<dbReference type="SUPFAM" id="SSF54211">
    <property type="entry name" value="Ribosomal protein S5 domain 2-like"/>
    <property type="match status" value="1"/>
</dbReference>
<dbReference type="InterPro" id="IPR035655">
    <property type="entry name" value="U5-116kDa_C"/>
</dbReference>
<dbReference type="Pfam" id="PF00009">
    <property type="entry name" value="GTP_EFTU"/>
    <property type="match status" value="1"/>
</dbReference>
<dbReference type="Gene3D" id="3.30.70.240">
    <property type="match status" value="1"/>
</dbReference>
<keyword evidence="11" id="KW-1185">Reference proteome</keyword>